<evidence type="ECO:0000259" key="6">
    <source>
        <dbReference type="Pfam" id="PF05699"/>
    </source>
</evidence>
<keyword evidence="2" id="KW-0479">Metal-binding</keyword>
<dbReference type="InterPro" id="IPR012337">
    <property type="entry name" value="RNaseH-like_sf"/>
</dbReference>
<comment type="subcellular location">
    <subcellularLocation>
        <location evidence="1">Nucleus</location>
    </subcellularLocation>
</comment>
<evidence type="ECO:0000313" key="8">
    <source>
        <dbReference type="Proteomes" id="UP001160148"/>
    </source>
</evidence>
<proteinExistence type="predicted"/>
<keyword evidence="8" id="KW-1185">Reference proteome</keyword>
<name>A0AAV0XXS1_9HEMI</name>
<evidence type="ECO:0000256" key="1">
    <source>
        <dbReference type="ARBA" id="ARBA00004123"/>
    </source>
</evidence>
<dbReference type="SUPFAM" id="SSF53098">
    <property type="entry name" value="Ribonuclease H-like"/>
    <property type="match status" value="1"/>
</dbReference>
<dbReference type="PANTHER" id="PTHR46481">
    <property type="entry name" value="ZINC FINGER BED DOMAIN-CONTAINING PROTEIN 4"/>
    <property type="match status" value="1"/>
</dbReference>
<dbReference type="GO" id="GO:0046983">
    <property type="term" value="F:protein dimerization activity"/>
    <property type="evidence" value="ECO:0007669"/>
    <property type="project" value="InterPro"/>
</dbReference>
<evidence type="ECO:0000256" key="2">
    <source>
        <dbReference type="ARBA" id="ARBA00022723"/>
    </source>
</evidence>
<dbReference type="InterPro" id="IPR052035">
    <property type="entry name" value="ZnF_BED_domain_contain"/>
</dbReference>
<dbReference type="PANTHER" id="PTHR46481:SF10">
    <property type="entry name" value="ZINC FINGER BED DOMAIN-CONTAINING PROTEIN 39"/>
    <property type="match status" value="1"/>
</dbReference>
<dbReference type="GO" id="GO:0008270">
    <property type="term" value="F:zinc ion binding"/>
    <property type="evidence" value="ECO:0007669"/>
    <property type="project" value="UniProtKB-KW"/>
</dbReference>
<dbReference type="InterPro" id="IPR008906">
    <property type="entry name" value="HATC_C_dom"/>
</dbReference>
<dbReference type="GO" id="GO:0005634">
    <property type="term" value="C:nucleus"/>
    <property type="evidence" value="ECO:0007669"/>
    <property type="project" value="UniProtKB-SubCell"/>
</dbReference>
<dbReference type="Proteomes" id="UP001160148">
    <property type="component" value="Unassembled WGS sequence"/>
</dbReference>
<feature type="domain" description="HAT C-terminal dimerisation" evidence="6">
    <location>
        <begin position="450"/>
        <end position="528"/>
    </location>
</feature>
<dbReference type="AlphaFoldDB" id="A0AAV0XXS1"/>
<reference evidence="7 8" key="1">
    <citation type="submission" date="2023-01" db="EMBL/GenBank/DDBJ databases">
        <authorList>
            <person name="Whitehead M."/>
        </authorList>
    </citation>
    <scope>NUCLEOTIDE SEQUENCE [LARGE SCALE GENOMIC DNA]</scope>
</reference>
<dbReference type="EMBL" id="CARXXK010001096">
    <property type="protein sequence ID" value="CAI6373400.1"/>
    <property type="molecule type" value="Genomic_DNA"/>
</dbReference>
<evidence type="ECO:0000313" key="7">
    <source>
        <dbReference type="EMBL" id="CAI6373400.1"/>
    </source>
</evidence>
<dbReference type="SUPFAM" id="SSF140996">
    <property type="entry name" value="Hermes dimerisation domain"/>
    <property type="match status" value="1"/>
</dbReference>
<evidence type="ECO:0000256" key="5">
    <source>
        <dbReference type="ARBA" id="ARBA00023242"/>
    </source>
</evidence>
<dbReference type="Pfam" id="PF05699">
    <property type="entry name" value="Dimer_Tnp_hAT"/>
    <property type="match status" value="1"/>
</dbReference>
<comment type="caution">
    <text evidence="7">The sequence shown here is derived from an EMBL/GenBank/DDBJ whole genome shotgun (WGS) entry which is preliminary data.</text>
</comment>
<accession>A0AAV0XXS1</accession>
<organism evidence="7 8">
    <name type="scientific">Macrosiphum euphorbiae</name>
    <name type="common">potato aphid</name>
    <dbReference type="NCBI Taxonomy" id="13131"/>
    <lineage>
        <taxon>Eukaryota</taxon>
        <taxon>Metazoa</taxon>
        <taxon>Ecdysozoa</taxon>
        <taxon>Arthropoda</taxon>
        <taxon>Hexapoda</taxon>
        <taxon>Insecta</taxon>
        <taxon>Pterygota</taxon>
        <taxon>Neoptera</taxon>
        <taxon>Paraneoptera</taxon>
        <taxon>Hemiptera</taxon>
        <taxon>Sternorrhyncha</taxon>
        <taxon>Aphidomorpha</taxon>
        <taxon>Aphidoidea</taxon>
        <taxon>Aphididae</taxon>
        <taxon>Macrosiphini</taxon>
        <taxon>Macrosiphum</taxon>
    </lineage>
</organism>
<gene>
    <name evidence="7" type="ORF">MEUPH1_LOCUS27158</name>
</gene>
<keyword evidence="3" id="KW-0863">Zinc-finger</keyword>
<evidence type="ECO:0000256" key="3">
    <source>
        <dbReference type="ARBA" id="ARBA00022771"/>
    </source>
</evidence>
<dbReference type="Gene3D" id="1.10.10.1070">
    <property type="entry name" value="Zinc finger, BED domain-containing"/>
    <property type="match status" value="1"/>
</dbReference>
<evidence type="ECO:0000256" key="4">
    <source>
        <dbReference type="ARBA" id="ARBA00022833"/>
    </source>
</evidence>
<protein>
    <recommendedName>
        <fullName evidence="6">HAT C-terminal dimerisation domain-containing protein</fullName>
    </recommendedName>
</protein>
<keyword evidence="4" id="KW-0862">Zinc</keyword>
<sequence length="528" mass="59613">MRVHEEREEDENTPVNTSAVIPRAEIVTTGPIVTRQKQMVLSNRFGTVSEHQINEFHEAIVRMIAEDLQPLSIVENSGFRRMIKLLDSRYEIPSRKTLGRTIIHQIMEKVKGNVQILLNAASHIAITTDIWTSMNTDFVDTNLRELSTVVLCTKKLESNHTGAYLSQVMTEELMEWNILNKVVAIVTDDAANIKLAVRLMDIPQIPCTAHKLNLIVQQSLEMSEVDEADRDETGGLKNILKKCRNIVAFFKRSEVGNRILVEKQKQLGINKVLKVQAPIFLDHDEWNIVDNIIPLLGPFNCLKVELSAEQYSAISKVIPLISGLQGSLVTKMPRTLIGQALKTNLIGNITKRFDDFEKQTITLSFSRATLLDPRFKKIALGIDENANEAEKFVISEIADLLDTPNAVNEQAVVNEAIQEQVNNVWEFLQSKVTSIQSQSTVTSSATALMRQYLNIPHQDLKSNIFTYWNQHKSVLYPLSNIAEKYAIIPATSVPSERFFSKAGQILCARRNRLLPDNLDTLIFLSKNM</sequence>
<keyword evidence="5" id="KW-0539">Nucleus</keyword>